<dbReference type="AlphaFoldDB" id="W9R9N8"/>
<reference evidence="2" key="1">
    <citation type="submission" date="2013-01" db="EMBL/GenBank/DDBJ databases">
        <title>Draft Genome Sequence of a Mulberry Tree, Morus notabilis C.K. Schneid.</title>
        <authorList>
            <person name="He N."/>
            <person name="Zhao S."/>
        </authorList>
    </citation>
    <scope>NUCLEOTIDE SEQUENCE</scope>
</reference>
<dbReference type="EMBL" id="KE344763">
    <property type="protein sequence ID" value="EXB77877.1"/>
    <property type="molecule type" value="Genomic_DNA"/>
</dbReference>
<accession>W9R9N8</accession>
<gene>
    <name evidence="1" type="ORF">L484_009173</name>
</gene>
<evidence type="ECO:0000313" key="1">
    <source>
        <dbReference type="EMBL" id="EXB77877.1"/>
    </source>
</evidence>
<organism evidence="1 2">
    <name type="scientific">Morus notabilis</name>
    <dbReference type="NCBI Taxonomy" id="981085"/>
    <lineage>
        <taxon>Eukaryota</taxon>
        <taxon>Viridiplantae</taxon>
        <taxon>Streptophyta</taxon>
        <taxon>Embryophyta</taxon>
        <taxon>Tracheophyta</taxon>
        <taxon>Spermatophyta</taxon>
        <taxon>Magnoliopsida</taxon>
        <taxon>eudicotyledons</taxon>
        <taxon>Gunneridae</taxon>
        <taxon>Pentapetalae</taxon>
        <taxon>rosids</taxon>
        <taxon>fabids</taxon>
        <taxon>Rosales</taxon>
        <taxon>Moraceae</taxon>
        <taxon>Moreae</taxon>
        <taxon>Morus</taxon>
    </lineage>
</organism>
<keyword evidence="2" id="KW-1185">Reference proteome</keyword>
<evidence type="ECO:0000313" key="2">
    <source>
        <dbReference type="Proteomes" id="UP000030645"/>
    </source>
</evidence>
<proteinExistence type="predicted"/>
<name>W9R9N8_9ROSA</name>
<dbReference type="Proteomes" id="UP000030645">
    <property type="component" value="Unassembled WGS sequence"/>
</dbReference>
<protein>
    <submittedName>
        <fullName evidence="1">Uncharacterized protein</fullName>
    </submittedName>
</protein>
<sequence length="158" mass="17932">MINDVFTQYYCVKTEPLHSHTKKITKPTRSSPNKFTFISLILRPNHVFSGEVFLFGRITSSLAKSLSLRPSSPYASSSATSTAVVSVTSRRYRHPLLLPPPPPPPSSMLLSSQAMCWFHDSEVRCWVLRRRPARCWFHDGGRRGVGFHVKEDIEMLVS</sequence>